<dbReference type="GO" id="GO:0016301">
    <property type="term" value="F:kinase activity"/>
    <property type="evidence" value="ECO:0007669"/>
    <property type="project" value="UniProtKB-KW"/>
</dbReference>
<organism evidence="6 7">
    <name type="scientific">Faecalicatena orotica</name>
    <dbReference type="NCBI Taxonomy" id="1544"/>
    <lineage>
        <taxon>Bacteria</taxon>
        <taxon>Bacillati</taxon>
        <taxon>Bacillota</taxon>
        <taxon>Clostridia</taxon>
        <taxon>Lachnospirales</taxon>
        <taxon>Lachnospiraceae</taxon>
        <taxon>Faecalicatena</taxon>
    </lineage>
</organism>
<reference evidence="6 7" key="1">
    <citation type="submission" date="2018-05" db="EMBL/GenBank/DDBJ databases">
        <title>The Hungate 1000. A catalogue of reference genomes from the rumen microbiome.</title>
        <authorList>
            <person name="Kelly W."/>
        </authorList>
    </citation>
    <scope>NUCLEOTIDE SEQUENCE [LARGE SCALE GENOMIC DNA]</scope>
    <source>
        <strain evidence="6 7">NLAE-zl-C242</strain>
    </source>
</reference>
<comment type="similarity">
    <text evidence="1 4">Belongs to the carbohydrate kinase PfkB family.</text>
</comment>
<dbReference type="EMBL" id="QGDL01000012">
    <property type="protein sequence ID" value="PWJ23890.1"/>
    <property type="molecule type" value="Genomic_DNA"/>
</dbReference>
<evidence type="ECO:0000256" key="1">
    <source>
        <dbReference type="ARBA" id="ARBA00010688"/>
    </source>
</evidence>
<dbReference type="OrthoDB" id="9775849at2"/>
<protein>
    <submittedName>
        <fullName evidence="6">Ribokinase</fullName>
    </submittedName>
</protein>
<dbReference type="SUPFAM" id="SSF53613">
    <property type="entry name" value="Ribokinase-like"/>
    <property type="match status" value="1"/>
</dbReference>
<dbReference type="InterPro" id="IPR002139">
    <property type="entry name" value="Ribo/fructo_kinase"/>
</dbReference>
<dbReference type="AlphaFoldDB" id="A0A2Y9BN97"/>
<evidence type="ECO:0000313" key="6">
    <source>
        <dbReference type="EMBL" id="PWJ23890.1"/>
    </source>
</evidence>
<dbReference type="PROSITE" id="PS00584">
    <property type="entry name" value="PFKB_KINASES_2"/>
    <property type="match status" value="1"/>
</dbReference>
<dbReference type="Proteomes" id="UP000245845">
    <property type="component" value="Unassembled WGS sequence"/>
</dbReference>
<dbReference type="PANTHER" id="PTHR10584">
    <property type="entry name" value="SUGAR KINASE"/>
    <property type="match status" value="1"/>
</dbReference>
<dbReference type="Pfam" id="PF00294">
    <property type="entry name" value="PfkB"/>
    <property type="match status" value="1"/>
</dbReference>
<dbReference type="GO" id="GO:0005829">
    <property type="term" value="C:cytosol"/>
    <property type="evidence" value="ECO:0007669"/>
    <property type="project" value="TreeGrafter"/>
</dbReference>
<dbReference type="RefSeq" id="WP_109732723.1">
    <property type="nucleotide sequence ID" value="NZ_BAAACK010000025.1"/>
</dbReference>
<feature type="domain" description="Carbohydrate kinase PfkB" evidence="5">
    <location>
        <begin position="5"/>
        <end position="295"/>
    </location>
</feature>
<evidence type="ECO:0000313" key="7">
    <source>
        <dbReference type="Proteomes" id="UP000245845"/>
    </source>
</evidence>
<comment type="caution">
    <text evidence="6">The sequence shown here is derived from an EMBL/GenBank/DDBJ whole genome shotgun (WGS) entry which is preliminary data.</text>
</comment>
<name>A0A2Y9BN97_9FIRM</name>
<evidence type="ECO:0000256" key="2">
    <source>
        <dbReference type="ARBA" id="ARBA00022679"/>
    </source>
</evidence>
<evidence type="ECO:0000256" key="3">
    <source>
        <dbReference type="ARBA" id="ARBA00022777"/>
    </source>
</evidence>
<dbReference type="Gene3D" id="3.40.1190.20">
    <property type="match status" value="1"/>
</dbReference>
<gene>
    <name evidence="6" type="ORF">A8806_112137</name>
</gene>
<keyword evidence="2 4" id="KW-0808">Transferase</keyword>
<dbReference type="InterPro" id="IPR002173">
    <property type="entry name" value="Carboh/pur_kinase_PfkB_CS"/>
</dbReference>
<dbReference type="GO" id="GO:0006796">
    <property type="term" value="P:phosphate-containing compound metabolic process"/>
    <property type="evidence" value="ECO:0007669"/>
    <property type="project" value="UniProtKB-ARBA"/>
</dbReference>
<dbReference type="PRINTS" id="PR00990">
    <property type="entry name" value="RIBOKINASE"/>
</dbReference>
<keyword evidence="7" id="KW-1185">Reference proteome</keyword>
<evidence type="ECO:0000256" key="4">
    <source>
        <dbReference type="RuleBase" id="RU003704"/>
    </source>
</evidence>
<keyword evidence="3 4" id="KW-0418">Kinase</keyword>
<proteinExistence type="inferred from homology"/>
<evidence type="ECO:0000259" key="5">
    <source>
        <dbReference type="Pfam" id="PF00294"/>
    </source>
</evidence>
<dbReference type="InterPro" id="IPR029056">
    <property type="entry name" value="Ribokinase-like"/>
</dbReference>
<sequence length="308" mass="33132">MYKKKKIGVLGSIALDNIFHAESIPQKGERVLGNFMGSCIGGMAANQAVEAARYSGGIYIMGSVGADDVGQRISSYLTEKGCNIELLMKNPNAPTGQTYMFLVDGNNDYFSVVSFGANEAEVAERIIKKLDGLDALLISLEMNIDTVKKVMEYAKVHGIYTYLSLSPAEKCLPELINQADALIANQREARMLLGIQGDSPKEIMEELEKREFGKCGLCLISLGEHGAVLKEGENIYYAEGLKVNPVDPVGAGDAFTGAFVVNHEMGMESYKALCYGCIAGALTVSSVGAQASMHTPAGVEGIYQEHYT</sequence>
<accession>A0A2Y9BN97</accession>
<dbReference type="PANTHER" id="PTHR10584:SF166">
    <property type="entry name" value="RIBOKINASE"/>
    <property type="match status" value="1"/>
</dbReference>
<dbReference type="InterPro" id="IPR011611">
    <property type="entry name" value="PfkB_dom"/>
</dbReference>